<reference evidence="2 3" key="1">
    <citation type="submission" date="2016-05" db="EMBL/GenBank/DDBJ databases">
        <title>Compelete Genome Sequence of Bacteriochlorophyll-Synthesizing Bacterium Porphyrobacter neustonensis DSM 9434.</title>
        <authorList>
            <person name="Shi X.-L."/>
            <person name="Wu Y.-H."/>
            <person name="Cheng H."/>
            <person name="Xu L."/>
            <person name="Zhang X.-Q."/>
            <person name="Wang C.-S."/>
            <person name="Xu X.-W."/>
        </authorList>
    </citation>
    <scope>NUCLEOTIDE SEQUENCE [LARGE SCALE GENOMIC DNA]</scope>
    <source>
        <strain evidence="2 3">DSM 9434</strain>
    </source>
</reference>
<dbReference type="AlphaFoldDB" id="A0A192D1W4"/>
<evidence type="ECO:0000313" key="3">
    <source>
        <dbReference type="Proteomes" id="UP000078263"/>
    </source>
</evidence>
<dbReference type="OrthoDB" id="7406594at2"/>
<gene>
    <name evidence="2" type="ORF">A9D12_03210</name>
</gene>
<keyword evidence="3" id="KW-1185">Reference proteome</keyword>
<dbReference type="KEGG" id="pns:A9D12_03210"/>
<protein>
    <submittedName>
        <fullName evidence="2">Uncharacterized protein</fullName>
    </submittedName>
</protein>
<evidence type="ECO:0000313" key="2">
    <source>
        <dbReference type="EMBL" id="ANK12110.1"/>
    </source>
</evidence>
<dbReference type="RefSeq" id="WP_068349738.1">
    <property type="nucleotide sequence ID" value="NZ_CP016033.1"/>
</dbReference>
<organism evidence="2 3">
    <name type="scientific">Erythrobacter neustonensis</name>
    <dbReference type="NCBI Taxonomy" id="1112"/>
    <lineage>
        <taxon>Bacteria</taxon>
        <taxon>Pseudomonadati</taxon>
        <taxon>Pseudomonadota</taxon>
        <taxon>Alphaproteobacteria</taxon>
        <taxon>Sphingomonadales</taxon>
        <taxon>Erythrobacteraceae</taxon>
        <taxon>Erythrobacter/Porphyrobacter group</taxon>
        <taxon>Erythrobacter</taxon>
    </lineage>
</organism>
<sequence>MAFFKSLALSGAALAGVAAGTIGAQAQTPAAAPVTASAAANDPTYADLATLSDAADAVVHVRIRKATALKPDRAPGVAPGFVRFYVEANTLSVIAGRSAVAPAVTYLVDMPLDARGKAPKLKKREFLLFARPVPSRPGELQLVAPAAQLAYSPMLEERVRPVLTELYAADVKPRITGVSDALAVPGTLTGESETQIFLATEKRSPASITVLRRPGRAPEWGVSWGEIIDSSARPPARDTLAWYRLACGLPAQLPTNANLSRDSEERRLAASDYAFVRQAIGTCERRITAR</sequence>
<name>A0A192D1W4_9SPHN</name>
<dbReference type="EMBL" id="CP016033">
    <property type="protein sequence ID" value="ANK12110.1"/>
    <property type="molecule type" value="Genomic_DNA"/>
</dbReference>
<feature type="chain" id="PRO_5008251652" evidence="1">
    <location>
        <begin position="27"/>
        <end position="290"/>
    </location>
</feature>
<proteinExistence type="predicted"/>
<feature type="signal peptide" evidence="1">
    <location>
        <begin position="1"/>
        <end position="26"/>
    </location>
</feature>
<evidence type="ECO:0000256" key="1">
    <source>
        <dbReference type="SAM" id="SignalP"/>
    </source>
</evidence>
<dbReference type="Proteomes" id="UP000078263">
    <property type="component" value="Chromosome"/>
</dbReference>
<accession>A0A192D1W4</accession>
<keyword evidence="1" id="KW-0732">Signal</keyword>